<comment type="function">
    <text evidence="10 11">Involved in cell wall formation. Catalyzes the final step in the synthesis of UDP-N-acetylmuramoyl-pentapeptide, the precursor of murein.</text>
</comment>
<dbReference type="InterPro" id="IPR036615">
    <property type="entry name" value="Mur_ligase_C_dom_sf"/>
</dbReference>
<comment type="subcellular location">
    <subcellularLocation>
        <location evidence="10 11">Cytoplasm</location>
    </subcellularLocation>
</comment>
<dbReference type="InterPro" id="IPR036565">
    <property type="entry name" value="Mur-like_cat_sf"/>
</dbReference>
<comment type="catalytic activity">
    <reaction evidence="10 11">
        <text>D-alanyl-D-alanine + UDP-N-acetyl-alpha-D-muramoyl-L-alanyl-gamma-D-glutamyl-meso-2,6-diaminopimelate + ATP = UDP-N-acetyl-alpha-D-muramoyl-L-alanyl-gamma-D-glutamyl-meso-2,6-diaminopimeloyl-D-alanyl-D-alanine + ADP + phosphate + H(+)</text>
        <dbReference type="Rhea" id="RHEA:28374"/>
        <dbReference type="ChEBI" id="CHEBI:15378"/>
        <dbReference type="ChEBI" id="CHEBI:30616"/>
        <dbReference type="ChEBI" id="CHEBI:43474"/>
        <dbReference type="ChEBI" id="CHEBI:57822"/>
        <dbReference type="ChEBI" id="CHEBI:61386"/>
        <dbReference type="ChEBI" id="CHEBI:83905"/>
        <dbReference type="ChEBI" id="CHEBI:456216"/>
        <dbReference type="EC" id="6.3.2.10"/>
    </reaction>
</comment>
<keyword evidence="5 10" id="KW-0067">ATP-binding</keyword>
<dbReference type="GO" id="GO:0071555">
    <property type="term" value="P:cell wall organization"/>
    <property type="evidence" value="ECO:0007669"/>
    <property type="project" value="UniProtKB-KW"/>
</dbReference>
<evidence type="ECO:0000256" key="4">
    <source>
        <dbReference type="ARBA" id="ARBA00022741"/>
    </source>
</evidence>
<evidence type="ECO:0000259" key="14">
    <source>
        <dbReference type="Pfam" id="PF08245"/>
    </source>
</evidence>
<evidence type="ECO:0000259" key="12">
    <source>
        <dbReference type="Pfam" id="PF01225"/>
    </source>
</evidence>
<dbReference type="GO" id="GO:0047480">
    <property type="term" value="F:UDP-N-acetylmuramoyl-tripeptide-D-alanyl-D-alanine ligase activity"/>
    <property type="evidence" value="ECO:0007669"/>
    <property type="project" value="UniProtKB-UniRule"/>
</dbReference>
<dbReference type="Gene3D" id="3.40.1390.10">
    <property type="entry name" value="MurE/MurF, N-terminal domain"/>
    <property type="match status" value="1"/>
</dbReference>
<evidence type="ECO:0000256" key="7">
    <source>
        <dbReference type="ARBA" id="ARBA00022984"/>
    </source>
</evidence>
<keyword evidence="7 10" id="KW-0573">Peptidoglycan synthesis</keyword>
<keyword evidence="4 10" id="KW-0547">Nucleotide-binding</keyword>
<dbReference type="PANTHER" id="PTHR43024">
    <property type="entry name" value="UDP-N-ACETYLMURAMOYL-TRIPEPTIDE--D-ALANYL-D-ALANINE LIGASE"/>
    <property type="match status" value="1"/>
</dbReference>
<dbReference type="Gene3D" id="3.40.1190.10">
    <property type="entry name" value="Mur-like, catalytic domain"/>
    <property type="match status" value="1"/>
</dbReference>
<evidence type="ECO:0000256" key="9">
    <source>
        <dbReference type="ARBA" id="ARBA00023316"/>
    </source>
</evidence>
<feature type="domain" description="Mur ligase central" evidence="14">
    <location>
        <begin position="121"/>
        <end position="306"/>
    </location>
</feature>
<dbReference type="InterPro" id="IPR035911">
    <property type="entry name" value="MurE/MurF_N"/>
</dbReference>
<evidence type="ECO:0000313" key="15">
    <source>
        <dbReference type="EMBL" id="ETR71253.1"/>
    </source>
</evidence>
<keyword evidence="8 10" id="KW-0131">Cell cycle</keyword>
<dbReference type="GO" id="GO:0008360">
    <property type="term" value="P:regulation of cell shape"/>
    <property type="evidence" value="ECO:0007669"/>
    <property type="project" value="UniProtKB-KW"/>
</dbReference>
<accession>A0A1V1P902</accession>
<dbReference type="Pfam" id="PF08245">
    <property type="entry name" value="Mur_ligase_M"/>
    <property type="match status" value="1"/>
</dbReference>
<dbReference type="Pfam" id="PF02875">
    <property type="entry name" value="Mur_ligase_C"/>
    <property type="match status" value="1"/>
</dbReference>
<feature type="domain" description="Mur ligase N-terminal catalytic" evidence="12">
    <location>
        <begin position="32"/>
        <end position="109"/>
    </location>
</feature>
<keyword evidence="3 10" id="KW-0132">Cell division</keyword>
<evidence type="ECO:0000259" key="13">
    <source>
        <dbReference type="Pfam" id="PF02875"/>
    </source>
</evidence>
<evidence type="ECO:0000256" key="8">
    <source>
        <dbReference type="ARBA" id="ARBA00023306"/>
    </source>
</evidence>
<dbReference type="UniPathway" id="UPA00219"/>
<evidence type="ECO:0000256" key="10">
    <source>
        <dbReference type="HAMAP-Rule" id="MF_02019"/>
    </source>
</evidence>
<dbReference type="Proteomes" id="UP000189670">
    <property type="component" value="Unassembled WGS sequence"/>
</dbReference>
<dbReference type="SUPFAM" id="SSF63418">
    <property type="entry name" value="MurE/MurF N-terminal domain"/>
    <property type="match status" value="1"/>
</dbReference>
<evidence type="ECO:0000256" key="6">
    <source>
        <dbReference type="ARBA" id="ARBA00022960"/>
    </source>
</evidence>
<evidence type="ECO:0000256" key="2">
    <source>
        <dbReference type="ARBA" id="ARBA00022598"/>
    </source>
</evidence>
<comment type="caution">
    <text evidence="15">The sequence shown here is derived from an EMBL/GenBank/DDBJ whole genome shotgun (WGS) entry which is preliminary data.</text>
</comment>
<dbReference type="AlphaFoldDB" id="A0A1V1P902"/>
<keyword evidence="1 10" id="KW-0963">Cytoplasm</keyword>
<sequence length="468" mass="51118">MKTQPFQWTASDICDAVNGQHLFGESPHPFLNISIDSRQVDKHSLFVAIPGDRFDTHQFISSMIHKPIHGIVIQHDKVSEEQINLWKSKNLLCIAVPNTIKALGDLAHYQRMKWGGFVVGITGTNGKTSVKELTASVLTTTFNTIKTQGNFNNHIGVPKTLFQIQWQHEWAVVEMGMNHLGEIAYLAKISKPNVGIVTNIGPGHLEGVQSIDGVTQAKRELIQNLHKNGMAILNADDPRVMGFKDNCVCSVITYGLSSQADISARDISETACGSNFLLTTPQNSIAIQFPGPGRFMISNALAASAIGYALTIPLTEIKTALESYEPIQGRTMIQHIDNIHIIDDTYNANPASMKAAIDSLKALCKGYNSYFICGDMYELGTHSSQYHKEIGAYAAASGVSKIFAAGSFSTDVCDGAIEAGMDQNDLFCGSLDEITRQVISMVDSGDWLLVKGSRAMKMEHIIEQIKGN</sequence>
<gene>
    <name evidence="10 15" type="primary">murF</name>
    <name evidence="15" type="ORF">OMM_02621</name>
</gene>
<dbReference type="EMBL" id="ATBP01000296">
    <property type="protein sequence ID" value="ETR71253.1"/>
    <property type="molecule type" value="Genomic_DNA"/>
</dbReference>
<evidence type="ECO:0000256" key="1">
    <source>
        <dbReference type="ARBA" id="ARBA00022490"/>
    </source>
</evidence>
<feature type="domain" description="Mur ligase C-terminal" evidence="13">
    <location>
        <begin position="333"/>
        <end position="454"/>
    </location>
</feature>
<dbReference type="Pfam" id="PF01225">
    <property type="entry name" value="Mur_ligase"/>
    <property type="match status" value="1"/>
</dbReference>
<dbReference type="NCBIfam" id="TIGR01143">
    <property type="entry name" value="murF"/>
    <property type="match status" value="1"/>
</dbReference>
<dbReference type="GO" id="GO:0008766">
    <property type="term" value="F:UDP-N-acetylmuramoylalanyl-D-glutamyl-2,6-diaminopimelate-D-alanyl-D-alanine ligase activity"/>
    <property type="evidence" value="ECO:0007669"/>
    <property type="project" value="RHEA"/>
</dbReference>
<dbReference type="SUPFAM" id="SSF53244">
    <property type="entry name" value="MurD-like peptide ligases, peptide-binding domain"/>
    <property type="match status" value="1"/>
</dbReference>
<dbReference type="InterPro" id="IPR051046">
    <property type="entry name" value="MurCDEF_CellWall_CoF430Synth"/>
</dbReference>
<feature type="binding site" evidence="10">
    <location>
        <begin position="123"/>
        <end position="129"/>
    </location>
    <ligand>
        <name>ATP</name>
        <dbReference type="ChEBI" id="CHEBI:30616"/>
    </ligand>
</feature>
<dbReference type="GO" id="GO:0051301">
    <property type="term" value="P:cell division"/>
    <property type="evidence" value="ECO:0007669"/>
    <property type="project" value="UniProtKB-KW"/>
</dbReference>
<keyword evidence="9 10" id="KW-0961">Cell wall biogenesis/degradation</keyword>
<dbReference type="EC" id="6.3.2.10" evidence="10 11"/>
<dbReference type="GO" id="GO:0005737">
    <property type="term" value="C:cytoplasm"/>
    <property type="evidence" value="ECO:0007669"/>
    <property type="project" value="UniProtKB-SubCell"/>
</dbReference>
<evidence type="ECO:0000256" key="11">
    <source>
        <dbReference type="RuleBase" id="RU004136"/>
    </source>
</evidence>
<dbReference type="InterPro" id="IPR013221">
    <property type="entry name" value="Mur_ligase_cen"/>
</dbReference>
<dbReference type="GO" id="GO:0009252">
    <property type="term" value="P:peptidoglycan biosynthetic process"/>
    <property type="evidence" value="ECO:0007669"/>
    <property type="project" value="UniProtKB-UniRule"/>
</dbReference>
<dbReference type="InterPro" id="IPR005863">
    <property type="entry name" value="UDP-N-AcMur_synth"/>
</dbReference>
<reference evidence="16" key="1">
    <citation type="submission" date="2012-11" db="EMBL/GenBank/DDBJ databases">
        <authorList>
            <person name="Lucero-Rivera Y.E."/>
            <person name="Tovar-Ramirez D."/>
        </authorList>
    </citation>
    <scope>NUCLEOTIDE SEQUENCE [LARGE SCALE GENOMIC DNA]</scope>
    <source>
        <strain evidence="16">Araruama</strain>
    </source>
</reference>
<name>A0A1V1P902_9BACT</name>
<protein>
    <recommendedName>
        <fullName evidence="10 11">UDP-N-acetylmuramoyl-tripeptide--D-alanyl-D-alanine ligase</fullName>
        <ecNumber evidence="10 11">6.3.2.10</ecNumber>
    </recommendedName>
    <alternativeName>
        <fullName evidence="10">D-alanyl-D-alanine-adding enzyme</fullName>
    </alternativeName>
</protein>
<dbReference type="InterPro" id="IPR000713">
    <property type="entry name" value="Mur_ligase_N"/>
</dbReference>
<evidence type="ECO:0000313" key="16">
    <source>
        <dbReference type="Proteomes" id="UP000189670"/>
    </source>
</evidence>
<evidence type="ECO:0000256" key="5">
    <source>
        <dbReference type="ARBA" id="ARBA00022840"/>
    </source>
</evidence>
<keyword evidence="6 10" id="KW-0133">Cell shape</keyword>
<dbReference type="InterPro" id="IPR004101">
    <property type="entry name" value="Mur_ligase_C"/>
</dbReference>
<dbReference type="HAMAP" id="MF_02019">
    <property type="entry name" value="MurF"/>
    <property type="match status" value="1"/>
</dbReference>
<organism evidence="15 16">
    <name type="scientific">Candidatus Magnetoglobus multicellularis str. Araruama</name>
    <dbReference type="NCBI Taxonomy" id="890399"/>
    <lineage>
        <taxon>Bacteria</taxon>
        <taxon>Pseudomonadati</taxon>
        <taxon>Thermodesulfobacteriota</taxon>
        <taxon>Desulfobacteria</taxon>
        <taxon>Desulfobacterales</taxon>
        <taxon>Desulfobacteraceae</taxon>
        <taxon>Candidatus Magnetoglobus</taxon>
    </lineage>
</organism>
<comment type="similarity">
    <text evidence="10">Belongs to the MurCDEF family. MurF subfamily.</text>
</comment>
<comment type="pathway">
    <text evidence="10 11">Cell wall biogenesis; peptidoglycan biosynthesis.</text>
</comment>
<dbReference type="GO" id="GO:0005524">
    <property type="term" value="F:ATP binding"/>
    <property type="evidence" value="ECO:0007669"/>
    <property type="project" value="UniProtKB-UniRule"/>
</dbReference>
<keyword evidence="2 10" id="KW-0436">Ligase</keyword>
<dbReference type="Gene3D" id="3.90.190.20">
    <property type="entry name" value="Mur ligase, C-terminal domain"/>
    <property type="match status" value="1"/>
</dbReference>
<proteinExistence type="inferred from homology"/>
<dbReference type="PANTHER" id="PTHR43024:SF1">
    <property type="entry name" value="UDP-N-ACETYLMURAMOYL-TRIPEPTIDE--D-ALANYL-D-ALANINE LIGASE"/>
    <property type="match status" value="1"/>
</dbReference>
<dbReference type="SUPFAM" id="SSF53623">
    <property type="entry name" value="MurD-like peptide ligases, catalytic domain"/>
    <property type="match status" value="1"/>
</dbReference>
<evidence type="ECO:0000256" key="3">
    <source>
        <dbReference type="ARBA" id="ARBA00022618"/>
    </source>
</evidence>